<feature type="region of interest" description="Disordered" evidence="8">
    <location>
        <begin position="653"/>
        <end position="680"/>
    </location>
</feature>
<reference evidence="10 11" key="1">
    <citation type="submission" date="2023-08" db="EMBL/GenBank/DDBJ databases">
        <title>A Necator americanus chromosomal reference genome.</title>
        <authorList>
            <person name="Ilik V."/>
            <person name="Petrzelkova K.J."/>
            <person name="Pardy F."/>
            <person name="Fuh T."/>
            <person name="Niatou-Singa F.S."/>
            <person name="Gouil Q."/>
            <person name="Baker L."/>
            <person name="Ritchie M.E."/>
            <person name="Jex A.R."/>
            <person name="Gazzola D."/>
            <person name="Li H."/>
            <person name="Toshio Fujiwara R."/>
            <person name="Zhan B."/>
            <person name="Aroian R.V."/>
            <person name="Pafco B."/>
            <person name="Schwarz E.M."/>
        </authorList>
    </citation>
    <scope>NUCLEOTIDE SEQUENCE [LARGE SCALE GENOMIC DNA]</scope>
    <source>
        <strain evidence="10 11">Aroian</strain>
        <tissue evidence="10">Whole animal</tissue>
    </source>
</reference>
<feature type="compositionally biased region" description="Low complexity" evidence="8">
    <location>
        <begin position="663"/>
        <end position="680"/>
    </location>
</feature>
<comment type="similarity">
    <text evidence="2">Belongs to the mitochondrial carrier (TC 2.A.29) family.</text>
</comment>
<comment type="subcellular location">
    <subcellularLocation>
        <location evidence="1">Membrane</location>
        <topology evidence="1">Multi-pass membrane protein</topology>
    </subcellularLocation>
</comment>
<evidence type="ECO:0000256" key="9">
    <source>
        <dbReference type="SAM" id="Phobius"/>
    </source>
</evidence>
<feature type="transmembrane region" description="Helical" evidence="9">
    <location>
        <begin position="330"/>
        <end position="357"/>
    </location>
</feature>
<evidence type="ECO:0000313" key="11">
    <source>
        <dbReference type="Proteomes" id="UP001303046"/>
    </source>
</evidence>
<dbReference type="SUPFAM" id="SSF63748">
    <property type="entry name" value="Tudor/PWWP/MBT"/>
    <property type="match status" value="1"/>
</dbReference>
<dbReference type="PROSITE" id="PS50920">
    <property type="entry name" value="SOLCAR"/>
    <property type="match status" value="3"/>
</dbReference>
<dbReference type="Pfam" id="PF00153">
    <property type="entry name" value="Mito_carr"/>
    <property type="match status" value="3"/>
</dbReference>
<keyword evidence="3" id="KW-0813">Transport</keyword>
<evidence type="ECO:0000256" key="8">
    <source>
        <dbReference type="SAM" id="MobiDB-lite"/>
    </source>
</evidence>
<feature type="repeat" description="Solcar" evidence="7">
    <location>
        <begin position="248"/>
        <end position="334"/>
    </location>
</feature>
<evidence type="ECO:0000256" key="7">
    <source>
        <dbReference type="PROSITE-ProRule" id="PRU00282"/>
    </source>
</evidence>
<evidence type="ECO:0000256" key="6">
    <source>
        <dbReference type="ARBA" id="ARBA00023136"/>
    </source>
</evidence>
<evidence type="ECO:0000256" key="5">
    <source>
        <dbReference type="ARBA" id="ARBA00022737"/>
    </source>
</evidence>
<gene>
    <name evidence="10" type="primary">Necator_chrI.g2856</name>
    <name evidence="10" type="ORF">RB195_006728</name>
</gene>
<feature type="repeat" description="Solcar" evidence="7">
    <location>
        <begin position="154"/>
        <end position="239"/>
    </location>
</feature>
<dbReference type="InterPro" id="IPR023395">
    <property type="entry name" value="MCP_dom_sf"/>
</dbReference>
<dbReference type="InterPro" id="IPR002067">
    <property type="entry name" value="MCP"/>
</dbReference>
<keyword evidence="6 7" id="KW-0472">Membrane</keyword>
<dbReference type="EMBL" id="JAVFWL010000001">
    <property type="protein sequence ID" value="KAK6729845.1"/>
    <property type="molecule type" value="Genomic_DNA"/>
</dbReference>
<dbReference type="PRINTS" id="PR00926">
    <property type="entry name" value="MITOCARRIER"/>
</dbReference>
<dbReference type="Gene3D" id="1.50.40.10">
    <property type="entry name" value="Mitochondrial carrier domain"/>
    <property type="match status" value="1"/>
</dbReference>
<evidence type="ECO:0000256" key="4">
    <source>
        <dbReference type="ARBA" id="ARBA00022692"/>
    </source>
</evidence>
<dbReference type="InterPro" id="IPR035504">
    <property type="entry name" value="MUM1-like_PWWP"/>
</dbReference>
<keyword evidence="11" id="KW-1185">Reference proteome</keyword>
<dbReference type="PANTHER" id="PTHR24089">
    <property type="entry name" value="SOLUTE CARRIER FAMILY 25"/>
    <property type="match status" value="1"/>
</dbReference>
<evidence type="ECO:0000256" key="1">
    <source>
        <dbReference type="ARBA" id="ARBA00004141"/>
    </source>
</evidence>
<comment type="caution">
    <text evidence="10">The sequence shown here is derived from an EMBL/GenBank/DDBJ whole genome shotgun (WGS) entry which is preliminary data.</text>
</comment>
<feature type="repeat" description="Solcar" evidence="7">
    <location>
        <begin position="58"/>
        <end position="145"/>
    </location>
</feature>
<proteinExistence type="inferred from homology"/>
<organism evidence="10 11">
    <name type="scientific">Necator americanus</name>
    <name type="common">Human hookworm</name>
    <dbReference type="NCBI Taxonomy" id="51031"/>
    <lineage>
        <taxon>Eukaryota</taxon>
        <taxon>Metazoa</taxon>
        <taxon>Ecdysozoa</taxon>
        <taxon>Nematoda</taxon>
        <taxon>Chromadorea</taxon>
        <taxon>Rhabditida</taxon>
        <taxon>Rhabditina</taxon>
        <taxon>Rhabditomorpha</taxon>
        <taxon>Strongyloidea</taxon>
        <taxon>Ancylostomatidae</taxon>
        <taxon>Bunostominae</taxon>
        <taxon>Necator</taxon>
    </lineage>
</organism>
<dbReference type="CDD" id="cd06080">
    <property type="entry name" value="PWWP_MUM1-like"/>
    <property type="match status" value="1"/>
</dbReference>
<protein>
    <recommendedName>
        <fullName evidence="12">Mitochondrial carrier protein</fullName>
    </recommendedName>
</protein>
<evidence type="ECO:0000256" key="3">
    <source>
        <dbReference type="ARBA" id="ARBA00022448"/>
    </source>
</evidence>
<name>A0ABR1BWL9_NECAM</name>
<dbReference type="InterPro" id="IPR018108">
    <property type="entry name" value="MCP_transmembrane"/>
</dbReference>
<keyword evidence="5" id="KW-0677">Repeat</keyword>
<evidence type="ECO:0008006" key="12">
    <source>
        <dbReference type="Google" id="ProtNLM"/>
    </source>
</evidence>
<accession>A0ABR1BWL9</accession>
<dbReference type="SUPFAM" id="SSF103506">
    <property type="entry name" value="Mitochondrial carrier"/>
    <property type="match status" value="1"/>
</dbReference>
<sequence length="840" mass="93820">MSNTSTTTDETLRRRQRWRLRCLDRIKGSPYTFHPARTTTSHGHTALDDVLESVVGRPSVVSSLFCGAVAGCVAKTTIAPLDRTKIYFQVSTTRGYSFKSAFKFVIRTYREHGFFALFRGNSATMVRVTPYAAIQFAAFEQYRHWLNVDVDGKRTPGKRCIVGSMAGATATCVTYPLDTAKARLSISTKEEYATLMSVFVKTARQDGIFALYRGLWPTVLGVTPYAGASFFTYETLKLTYEERTGQYPSGPWRMLFGAFAGLIGQSSSYPLDIVRRRMQTGRIHPDNGVLRSLVAIYKTEGLKRGLYKGLSMNWVKGPIAVGVSFTTYEYILWFFFACTYWPLTFTAMSICQLILFLPIAQSFSRSSAKPLLSSYRKLVNGFPDTVYISAFAFDSPVSQVEFFVICTSFNIGIFIIAKDCIFWELRSYGYMSSKTIMVKSASAIRKGDVVWAPYRRDPLWPALVRNSYPKKVTYVFFPLPSTDVPEALKKAPTFSCLPKHIRALTIDDVLPPSSKNDLKNAVKLAKQYLKTRGLTRGSDAPLHFAEPASKEADVPTETEELSQEKVCQVESNKETSLQEELSEVDVNPSAMEKRQRTDAGIGEACPEEKQISGVKSKGVVDVRTLPKQPNLPVPRTRIKRKASAEESLYLAKRQPINHSPPRASAFAADSTTHSDTSPSPDLLAPTIFREAITILERVWTTSLVQGYVTPPRSSLRFEMHTGGLLTDHETDSLFDLIFTWVRDREHDAYFLPGVHLVFEVLMPEVIIQSLVLSRGISRDAAERMVRITHSESITSSSSSSSEPNCSHSPNTILNNGFSKCGGSLDELARIACKERESITE</sequence>
<keyword evidence="9" id="KW-1133">Transmembrane helix</keyword>
<keyword evidence="4 7" id="KW-0812">Transmembrane</keyword>
<dbReference type="Proteomes" id="UP001303046">
    <property type="component" value="Unassembled WGS sequence"/>
</dbReference>
<evidence type="ECO:0000256" key="2">
    <source>
        <dbReference type="ARBA" id="ARBA00006375"/>
    </source>
</evidence>
<evidence type="ECO:0000313" key="10">
    <source>
        <dbReference type="EMBL" id="KAK6729845.1"/>
    </source>
</evidence>